<dbReference type="AlphaFoldDB" id="A0A6I6CCQ4"/>
<reference evidence="2 3" key="1">
    <citation type="submission" date="2019-11" db="EMBL/GenBank/DDBJ databases">
        <title>Complete genome sequence of Spiroplasma tabanidicola TAUS-1 (DSM 22603).</title>
        <authorList>
            <person name="Huang C.-T."/>
            <person name="Lin Y.-C."/>
            <person name="Kuo C.-H."/>
        </authorList>
    </citation>
    <scope>NUCLEOTIDE SEQUENCE [LARGE SCALE GENOMIC DNA]</scope>
    <source>
        <strain evidence="2 3">TAUS-1</strain>
    </source>
</reference>
<proteinExistence type="predicted"/>
<dbReference type="EMBL" id="CP046276">
    <property type="protein sequence ID" value="QGS52068.1"/>
    <property type="molecule type" value="Genomic_DNA"/>
</dbReference>
<dbReference type="Proteomes" id="UP000424468">
    <property type="component" value="Chromosome"/>
</dbReference>
<dbReference type="Pfam" id="PF09848">
    <property type="entry name" value="SLFN-g3_helicase"/>
    <property type="match status" value="1"/>
</dbReference>
<dbReference type="SUPFAM" id="SSF52540">
    <property type="entry name" value="P-loop containing nucleoside triphosphate hydrolases"/>
    <property type="match status" value="1"/>
</dbReference>
<evidence type="ECO:0000313" key="2">
    <source>
        <dbReference type="EMBL" id="QGS52068.1"/>
    </source>
</evidence>
<name>A0A6I6CCQ4_9MOLU</name>
<dbReference type="RefSeq" id="WP_156006659.1">
    <property type="nucleotide sequence ID" value="NZ_CP046276.1"/>
</dbReference>
<sequence>MIIYRNNVDGFNEDVDNGILIEKIKEELKFKMNKKVNINEENSWNNSLREMRIVFSDNDISKNIGVAIEYNLPRSSKRIDIILSGLNDEKRRIIIIELKQWQECIKVIGSDMIVDTYVGGRRREVSHPSYQAFAYGRFLNDFSEVVYSNKNIEVLTCAFLHNYDVDKHPDIIDSQYNDYLYDAPLFFKKDLKKLRDYIKENLISGDNAQLIDEIDNGQIRPGKSIQDSMREIIDNNSDFYLLDDQKVVYEKIVSLSVKSKKDNKKRVLIVPGGPGTGKTLIALKVLSSCIQKEQNAIYCSKNASVREAFKKLILDKNEDKKFTKVRLDNLFKGSSIFSDLLKNHYDLTIVDESHRLIERSQYTPIGKGYNNQIREIICESRVSVFFIDEKQLVTNSDIGTIKEIKRQAKLEGILDENILEFEELTSQFRSSGADDYIQFIDNILYDGLKCDMSFRNAFDFKVFDNPQDMYEAIVKKSKCCSARVLAGYCWNWVSKKDKKLYDIVIGNFKRQWNLQNDKYFMLEKNSIEQIGCIHTSQGLEIDYVGVIIGPDLIVKNNKIETDWTKRASTDKSIKGLKKLDSKVSSEIGDFIVRNTYNVLLTRAIKGCYIYCIDENLSKYIKDKLND</sequence>
<feature type="domain" description="Schlafen group 3-like DNA/RNA helicase" evidence="1">
    <location>
        <begin position="265"/>
        <end position="613"/>
    </location>
</feature>
<dbReference type="InterPro" id="IPR027417">
    <property type="entry name" value="P-loop_NTPase"/>
</dbReference>
<evidence type="ECO:0000313" key="3">
    <source>
        <dbReference type="Proteomes" id="UP000424468"/>
    </source>
</evidence>
<protein>
    <recommendedName>
        <fullName evidence="1">Schlafen group 3-like DNA/RNA helicase domain-containing protein</fullName>
    </recommendedName>
</protein>
<accession>A0A6I6CCQ4</accession>
<dbReference type="InterPro" id="IPR018647">
    <property type="entry name" value="SLFN_3-like_DNA/RNA_helicase"/>
</dbReference>
<organism evidence="2 3">
    <name type="scientific">Spiroplasma tabanidicola</name>
    <dbReference type="NCBI Taxonomy" id="324079"/>
    <lineage>
        <taxon>Bacteria</taxon>
        <taxon>Bacillati</taxon>
        <taxon>Mycoplasmatota</taxon>
        <taxon>Mollicutes</taxon>
        <taxon>Entomoplasmatales</taxon>
        <taxon>Spiroplasmataceae</taxon>
        <taxon>Spiroplasma</taxon>
    </lineage>
</organism>
<dbReference type="Gene3D" id="3.40.50.300">
    <property type="entry name" value="P-loop containing nucleotide triphosphate hydrolases"/>
    <property type="match status" value="1"/>
</dbReference>
<keyword evidence="3" id="KW-1185">Reference proteome</keyword>
<evidence type="ECO:0000259" key="1">
    <source>
        <dbReference type="Pfam" id="PF09848"/>
    </source>
</evidence>
<dbReference type="OrthoDB" id="3193269at2"/>
<dbReference type="KEGG" id="stab:STABA_v1c07110"/>
<gene>
    <name evidence="2" type="ORF">STABA_v1c07110</name>
</gene>